<feature type="region of interest" description="Disordered" evidence="1">
    <location>
        <begin position="100"/>
        <end position="130"/>
    </location>
</feature>
<evidence type="ECO:0000256" key="1">
    <source>
        <dbReference type="SAM" id="MobiDB-lite"/>
    </source>
</evidence>
<sequence>MQCRTQHGSSVELDVFRATRYFAAHAHCATDATDQPNDRLNQGKVVLHDQRMPESFRGHVEQLRVHDLSHDQELLLPAKPAGKSLLASFLGFMVSPSPGASFRKNLPPPTSRLTAAGGEPAKFSSSTTSSLESTDDLIASGASVQSQGCGYGLDLGVATGDRRLQGVRVVRGSWGDDEKWVVKCTSSWFQEEQREGLFGAASSDKVQEGGEDGNSPGNWESDSSSDLFDLDIECIDNLE</sequence>
<organism evidence="2 3">
    <name type="scientific">Eragrostis curvula</name>
    <name type="common">weeping love grass</name>
    <dbReference type="NCBI Taxonomy" id="38414"/>
    <lineage>
        <taxon>Eukaryota</taxon>
        <taxon>Viridiplantae</taxon>
        <taxon>Streptophyta</taxon>
        <taxon>Embryophyta</taxon>
        <taxon>Tracheophyta</taxon>
        <taxon>Spermatophyta</taxon>
        <taxon>Magnoliopsida</taxon>
        <taxon>Liliopsida</taxon>
        <taxon>Poales</taxon>
        <taxon>Poaceae</taxon>
        <taxon>PACMAD clade</taxon>
        <taxon>Chloridoideae</taxon>
        <taxon>Eragrostideae</taxon>
        <taxon>Eragrostidinae</taxon>
        <taxon>Eragrostis</taxon>
    </lineage>
</organism>
<dbReference type="Proteomes" id="UP000324897">
    <property type="component" value="Unassembled WGS sequence"/>
</dbReference>
<keyword evidence="3" id="KW-1185">Reference proteome</keyword>
<reference evidence="2 3" key="1">
    <citation type="journal article" date="2019" name="Sci. Rep.">
        <title>A high-quality genome of Eragrostis curvula grass provides insights into Poaceae evolution and supports new strategies to enhance forage quality.</title>
        <authorList>
            <person name="Carballo J."/>
            <person name="Santos B.A.C.M."/>
            <person name="Zappacosta D."/>
            <person name="Garbus I."/>
            <person name="Selva J.P."/>
            <person name="Gallo C.A."/>
            <person name="Diaz A."/>
            <person name="Albertini E."/>
            <person name="Caccamo M."/>
            <person name="Echenique V."/>
        </authorList>
    </citation>
    <scope>NUCLEOTIDE SEQUENCE [LARGE SCALE GENOMIC DNA]</scope>
    <source>
        <strain evidence="3">cv. Victoria</strain>
        <tissue evidence="2">Leaf</tissue>
    </source>
</reference>
<proteinExistence type="predicted"/>
<dbReference type="OrthoDB" id="679735at2759"/>
<dbReference type="EMBL" id="RWGY01000886">
    <property type="protein sequence ID" value="TVT98211.1"/>
    <property type="molecule type" value="Genomic_DNA"/>
</dbReference>
<evidence type="ECO:0000313" key="2">
    <source>
        <dbReference type="EMBL" id="TVT98211.1"/>
    </source>
</evidence>
<feature type="region of interest" description="Disordered" evidence="1">
    <location>
        <begin position="199"/>
        <end position="226"/>
    </location>
</feature>
<evidence type="ECO:0000313" key="3">
    <source>
        <dbReference type="Proteomes" id="UP000324897"/>
    </source>
</evidence>
<comment type="caution">
    <text evidence="2">The sequence shown here is derived from an EMBL/GenBank/DDBJ whole genome shotgun (WGS) entry which is preliminary data.</text>
</comment>
<dbReference type="Gramene" id="TVT98211">
    <property type="protein sequence ID" value="TVT98211"/>
    <property type="gene ID" value="EJB05_56490"/>
</dbReference>
<name>A0A5J9SG42_9POAL</name>
<protein>
    <submittedName>
        <fullName evidence="2">Uncharacterized protein</fullName>
    </submittedName>
</protein>
<gene>
    <name evidence="2" type="ORF">EJB05_56490</name>
</gene>
<accession>A0A5J9SG42</accession>
<dbReference type="AlphaFoldDB" id="A0A5J9SG42"/>
<feature type="non-terminal residue" evidence="2">
    <location>
        <position position="1"/>
    </location>
</feature>